<dbReference type="InterPro" id="IPR045628">
    <property type="entry name" value="Lhr_WH_dom"/>
</dbReference>
<dbReference type="SMART" id="SM00490">
    <property type="entry name" value="HELICc"/>
    <property type="match status" value="1"/>
</dbReference>
<dbReference type="EMBL" id="BMQS01000005">
    <property type="protein sequence ID" value="GGT91476.1"/>
    <property type="molecule type" value="Genomic_DNA"/>
</dbReference>
<dbReference type="GO" id="GO:0003677">
    <property type="term" value="F:DNA binding"/>
    <property type="evidence" value="ECO:0007669"/>
    <property type="project" value="UniProtKB-KW"/>
</dbReference>
<dbReference type="InterPro" id="IPR014001">
    <property type="entry name" value="Helicase_ATP-bd"/>
</dbReference>
<evidence type="ECO:0000256" key="9">
    <source>
        <dbReference type="ARBA" id="ARBA00093467"/>
    </source>
</evidence>
<comment type="similarity">
    <text evidence="9">Belongs to the Lhr helicase family. Lhr-Core subfamily.</text>
</comment>
<keyword evidence="2" id="KW-0227">DNA damage</keyword>
<dbReference type="PANTHER" id="PTHR47962:SF5">
    <property type="entry name" value="ATP-DEPENDENT HELICASE LHR-RELATED"/>
    <property type="match status" value="1"/>
</dbReference>
<name>A0A830GZG8_9CREN</name>
<evidence type="ECO:0000256" key="2">
    <source>
        <dbReference type="ARBA" id="ARBA00022763"/>
    </source>
</evidence>
<evidence type="ECO:0000256" key="8">
    <source>
        <dbReference type="ARBA" id="ARBA00023235"/>
    </source>
</evidence>
<dbReference type="PIRSF" id="PIRSF037307">
    <property type="entry name" value="Lhr-like_helic_prd"/>
    <property type="match status" value="1"/>
</dbReference>
<proteinExistence type="inferred from homology"/>
<evidence type="ECO:0000313" key="13">
    <source>
        <dbReference type="Proteomes" id="UP000616143"/>
    </source>
</evidence>
<dbReference type="GO" id="GO:0005524">
    <property type="term" value="F:ATP binding"/>
    <property type="evidence" value="ECO:0007669"/>
    <property type="project" value="UniProtKB-KW"/>
</dbReference>
<dbReference type="InterPro" id="IPR001650">
    <property type="entry name" value="Helicase_C-like"/>
</dbReference>
<keyword evidence="8" id="KW-0413">Isomerase</keyword>
<sequence length="908" mass="102627">MIMLTESDLLRILSELGFSSPTPIQLKVFPLVAQRKNVLVVAPTGSGKTESAVVPIMAMIRHYQASPVAAIYITPLRALNRDLESRLVKIGMTLGLRVMVRHGDSSQTQRRKLRQTPPELVITTPETLNYLLVAKGVRDVLRNVRWIVIDEVQEMIDEKRGAELAVVLERVKRLSDWKVQVVGLSATIGDEEAAARFIDPLGEAVVAKVDNLREMDLQEVIPKVTPWEIQSGTNNNLSPELIARLNVMKELIEKERPVLVFTNTRETAEFLATTLSSLFGLKVGIHHGSLSKETRVDAESKFKAGELDALVATSSLELGIDIGSINYVIQYMSPRQATRLLQRVGRSGHRLDRKPRGVIVPGPDTFDVLECKAIIKKAKGGYLERPTLEPNPLDVVAHQIAAMVIEGYRNEEEIFRVIRGAQPFKELTWEEFKEVVNFLDQVKVIRRRNGLEPSRRIWNYFYGTNMIPDSLRKYAIIDVETNSKVGALDEEFAAVLGNDEVFVLAGKLWRVVTIEKDRIFVERTQRKSGLLPSWFGETIPVEREVAKEVYRLLGAPDELDEDTKEKVLDMLHLTKRRGFPIPMEGKLVVEILRDLVVIHSPFGSRGNNTLGALISQILTERKGIKASYKVDPYHIAIASIIPVTREDIHAILNELRRDEREVLTTILERAIAESPQFKWKMIVELQRFGVIDRDAEVDVNSSILKVYVDSPVGKEAVRELLYRDYDVSVLNELRDVEDVVVEAPSPSPFAGDFLERIFADVSDERRGLTELMKRRLSTKEVKVICISCGWHAVYRAGEIPDKCPKCESVFLSVTDPYDNESHKLVKKALNNEKLKSEDLRRLKELRKVASLTVDYGKYAAIALSARGVGPSNLDRVLSKLRSGGEDAFYQAILEAEKNFLKYKRYWQT</sequence>
<dbReference type="GO" id="GO:0006281">
    <property type="term" value="P:DNA repair"/>
    <property type="evidence" value="ECO:0007669"/>
    <property type="project" value="UniProtKB-KW"/>
</dbReference>
<keyword evidence="3" id="KW-0378">Hydrolase</keyword>
<dbReference type="InterPro" id="IPR027417">
    <property type="entry name" value="P-loop_NTPase"/>
</dbReference>
<keyword evidence="4 12" id="KW-0347">Helicase</keyword>
<dbReference type="SUPFAM" id="SSF52540">
    <property type="entry name" value="P-loop containing nucleoside triphosphate hydrolases"/>
    <property type="match status" value="1"/>
</dbReference>
<evidence type="ECO:0000256" key="1">
    <source>
        <dbReference type="ARBA" id="ARBA00022741"/>
    </source>
</evidence>
<dbReference type="PROSITE" id="PS51194">
    <property type="entry name" value="HELICASE_CTER"/>
    <property type="match status" value="1"/>
</dbReference>
<evidence type="ECO:0000256" key="5">
    <source>
        <dbReference type="ARBA" id="ARBA00022840"/>
    </source>
</evidence>
<dbReference type="Pfam" id="PF00270">
    <property type="entry name" value="DEAD"/>
    <property type="match status" value="1"/>
</dbReference>
<dbReference type="Pfam" id="PF08494">
    <property type="entry name" value="DEAD_assoc"/>
    <property type="match status" value="1"/>
</dbReference>
<evidence type="ECO:0000259" key="10">
    <source>
        <dbReference type="PROSITE" id="PS51192"/>
    </source>
</evidence>
<keyword evidence="5" id="KW-0067">ATP-binding</keyword>
<evidence type="ECO:0000256" key="7">
    <source>
        <dbReference type="ARBA" id="ARBA00023204"/>
    </source>
</evidence>
<feature type="domain" description="Helicase ATP-binding" evidence="10">
    <location>
        <begin position="29"/>
        <end position="197"/>
    </location>
</feature>
<dbReference type="Gene3D" id="3.40.50.300">
    <property type="entry name" value="P-loop containing nucleotide triphosphate hydrolases"/>
    <property type="match status" value="2"/>
</dbReference>
<evidence type="ECO:0000256" key="3">
    <source>
        <dbReference type="ARBA" id="ARBA00022801"/>
    </source>
</evidence>
<dbReference type="Pfam" id="PF00271">
    <property type="entry name" value="Helicase_C"/>
    <property type="match status" value="1"/>
</dbReference>
<evidence type="ECO:0000256" key="6">
    <source>
        <dbReference type="ARBA" id="ARBA00023125"/>
    </source>
</evidence>
<dbReference type="PANTHER" id="PTHR47962">
    <property type="entry name" value="ATP-DEPENDENT HELICASE LHR-RELATED-RELATED"/>
    <property type="match status" value="1"/>
</dbReference>
<dbReference type="Proteomes" id="UP000616143">
    <property type="component" value="Unassembled WGS sequence"/>
</dbReference>
<dbReference type="PROSITE" id="PS51192">
    <property type="entry name" value="HELICASE_ATP_BIND_1"/>
    <property type="match status" value="1"/>
</dbReference>
<organism evidence="12 13">
    <name type="scientific">Sulfodiicoccus acidiphilus</name>
    <dbReference type="NCBI Taxonomy" id="1670455"/>
    <lineage>
        <taxon>Archaea</taxon>
        <taxon>Thermoproteota</taxon>
        <taxon>Thermoprotei</taxon>
        <taxon>Sulfolobales</taxon>
        <taxon>Sulfolobaceae</taxon>
        <taxon>Sulfodiicoccus</taxon>
    </lineage>
</organism>
<gene>
    <name evidence="12" type="ORF">GCM10007116_06490</name>
</gene>
<reference evidence="12" key="2">
    <citation type="submission" date="2020-09" db="EMBL/GenBank/DDBJ databases">
        <authorList>
            <person name="Sun Q."/>
            <person name="Ohkuma M."/>
        </authorList>
    </citation>
    <scope>NUCLEOTIDE SEQUENCE</scope>
    <source>
        <strain evidence="12">JCM 31740</strain>
    </source>
</reference>
<keyword evidence="7" id="KW-0234">DNA repair</keyword>
<evidence type="ECO:0000256" key="4">
    <source>
        <dbReference type="ARBA" id="ARBA00022806"/>
    </source>
</evidence>
<protein>
    <submittedName>
        <fullName evidence="12">Helicase</fullName>
    </submittedName>
</protein>
<evidence type="ECO:0000313" key="12">
    <source>
        <dbReference type="EMBL" id="GGT91476.1"/>
    </source>
</evidence>
<dbReference type="InterPro" id="IPR013701">
    <property type="entry name" value="Lhr-like_DEAD/DEAH_assoc"/>
</dbReference>
<dbReference type="GO" id="GO:0004386">
    <property type="term" value="F:helicase activity"/>
    <property type="evidence" value="ECO:0007669"/>
    <property type="project" value="UniProtKB-KW"/>
</dbReference>
<feature type="domain" description="Helicase C-terminal" evidence="11">
    <location>
        <begin position="247"/>
        <end position="396"/>
    </location>
</feature>
<accession>A0A830GZG8</accession>
<keyword evidence="1" id="KW-0547">Nucleotide-binding</keyword>
<keyword evidence="6" id="KW-0238">DNA-binding</keyword>
<dbReference type="InterPro" id="IPR052511">
    <property type="entry name" value="ATP-dep_Helicase"/>
</dbReference>
<comment type="caution">
    <text evidence="12">The sequence shown here is derived from an EMBL/GenBank/DDBJ whole genome shotgun (WGS) entry which is preliminary data.</text>
</comment>
<dbReference type="GO" id="GO:0016887">
    <property type="term" value="F:ATP hydrolysis activity"/>
    <property type="evidence" value="ECO:0007669"/>
    <property type="project" value="TreeGrafter"/>
</dbReference>
<dbReference type="AlphaFoldDB" id="A0A830GZG8"/>
<evidence type="ECO:0000259" key="11">
    <source>
        <dbReference type="PROSITE" id="PS51194"/>
    </source>
</evidence>
<dbReference type="InterPro" id="IPR011545">
    <property type="entry name" value="DEAD/DEAH_box_helicase_dom"/>
</dbReference>
<dbReference type="GO" id="GO:0140097">
    <property type="term" value="F:catalytic activity, acting on DNA"/>
    <property type="evidence" value="ECO:0007669"/>
    <property type="project" value="UniProtKB-ARBA"/>
</dbReference>
<dbReference type="Pfam" id="PF19306">
    <property type="entry name" value="WHD_Lhr"/>
    <property type="match status" value="2"/>
</dbReference>
<dbReference type="SMART" id="SM00487">
    <property type="entry name" value="DEXDc"/>
    <property type="match status" value="1"/>
</dbReference>
<dbReference type="InterPro" id="IPR017170">
    <property type="entry name" value="Lhr-like"/>
</dbReference>
<reference evidence="12" key="1">
    <citation type="journal article" date="2014" name="Int. J. Syst. Evol. Microbiol.">
        <title>Complete genome sequence of Corynebacterium casei LMG S-19264T (=DSM 44701T), isolated from a smear-ripened cheese.</title>
        <authorList>
            <consortium name="US DOE Joint Genome Institute (JGI-PGF)"/>
            <person name="Walter F."/>
            <person name="Albersmeier A."/>
            <person name="Kalinowski J."/>
            <person name="Ruckert C."/>
        </authorList>
    </citation>
    <scope>NUCLEOTIDE SEQUENCE</scope>
    <source>
        <strain evidence="12">JCM 31740</strain>
    </source>
</reference>